<reference evidence="4 5" key="1">
    <citation type="submission" date="2018-07" db="EMBL/GenBank/DDBJ databases">
        <title>Complete genome sequence of a Pseudomonas plecoglossicida strain pathogenic to the marine fish, Larimichthys crocea.</title>
        <authorList>
            <person name="Tao Z."/>
        </authorList>
    </citation>
    <scope>NUCLEOTIDE SEQUENCE [LARGE SCALE GENOMIC DNA]</scope>
    <source>
        <strain evidence="4 5">XSDHY-P</strain>
    </source>
</reference>
<dbReference type="InterPro" id="IPR007863">
    <property type="entry name" value="Peptidase_M16_C"/>
</dbReference>
<protein>
    <submittedName>
        <fullName evidence="4">Insulinase family protein</fullName>
    </submittedName>
</protein>
<dbReference type="GO" id="GO:0046872">
    <property type="term" value="F:metal ion binding"/>
    <property type="evidence" value="ECO:0007669"/>
    <property type="project" value="InterPro"/>
</dbReference>
<evidence type="ECO:0000313" key="5">
    <source>
        <dbReference type="Proteomes" id="UP000256503"/>
    </source>
</evidence>
<dbReference type="SUPFAM" id="SSF63411">
    <property type="entry name" value="LuxS/MPP-like metallohydrolase"/>
    <property type="match status" value="4"/>
</dbReference>
<dbReference type="InterPro" id="IPR011249">
    <property type="entry name" value="Metalloenz_LuxS/M16"/>
</dbReference>
<dbReference type="GeneID" id="89764355"/>
<comment type="similarity">
    <text evidence="1">Belongs to the peptidase M16 family.</text>
</comment>
<feature type="domain" description="Peptidase M16 C-terminal" evidence="3">
    <location>
        <begin position="625"/>
        <end position="797"/>
    </location>
</feature>
<dbReference type="Proteomes" id="UP000256503">
    <property type="component" value="Chromosome"/>
</dbReference>
<sequence>MHTNASSPLQHFTLDNGLAVYLREDHRAPLASVQLWYHVGSSQEATGQSGLCHLVEHLMFEGSSKLAPGQYSKMMTRLGGDPNAFTAPDATFFPVTLPADRLEVVLEIMADSMVSATLGEAVFARELEVVKAERREHVANIPLSLARERSTMLANSRSPYATPTIGHPADLEHLDIAAVRAWYKDWYQPNNATLVVVGDSDLQTVRTLVERHFGSIARASLPERWTAQRNTHFRHRCQTIAAPGLRPGAILAFNTPSLATAASPSQAQALRLIPQLLANGSSSRLYLRKVRDEALLLHVHADYQPLQRGDSLLTFELAANLEKATTQSAAEAVLQEIERLRSSAPSAEELTRAKNRLLAGLVFDRDDIAKQAQAIGWHAVTGVDPRLIDQQPQEIEQVTAEDVRAAAHEFLNHERLTITYLQDEPANPTPAAEIIRDDSQPALGSLQGLDLTRTVLAAPAVQAWQTDEGAHVRLVQAHGVPMVDLVLSFDAGSRLDAGKPGLAALTLFMLDEGTHGLDAGQFAEHIEQLGAIYRKDIKIDRAIISLRSMKGSVLEPAVDLITDMVARPAMNAAQLIALKANLLASNRHQQAYPILRARQAAFAHLYGNHPYGAPVRGTAEGIEAISTQDLADFHQKAYSANNLQISLVGDLTRNEAEALCQRICQALPQHWASTKPAHLPAFESAHLALEHKGLSDTLLMLMPATAIPGDPDHPALLLANHVLGEGIDSRLYTRLRQRQGLTYSITSGLSSLNKLLYIEWEVAAGLQEASQKQVEEVLHTYMSEGPSAAELDLARQAVLGELRRKLARNGALAKLIAEHGHLGLPADALPTYIDQLLAVTPEMAHAAFKSHVDPSRTLIVSVGPTADQ</sequence>
<dbReference type="InterPro" id="IPR011765">
    <property type="entry name" value="Pept_M16_N"/>
</dbReference>
<evidence type="ECO:0000259" key="3">
    <source>
        <dbReference type="Pfam" id="PF05193"/>
    </source>
</evidence>
<dbReference type="Gene3D" id="3.30.830.10">
    <property type="entry name" value="Metalloenzyme, LuxS/M16 peptidase-like"/>
    <property type="match status" value="4"/>
</dbReference>
<name>A0AAD0QZC1_PSEDL</name>
<dbReference type="InterPro" id="IPR050361">
    <property type="entry name" value="MPP/UQCRC_Complex"/>
</dbReference>
<accession>A0AAD0QZC1</accession>
<gene>
    <name evidence="4" type="ORF">DVB73_15305</name>
</gene>
<evidence type="ECO:0000256" key="1">
    <source>
        <dbReference type="ARBA" id="ARBA00007261"/>
    </source>
</evidence>
<dbReference type="PANTHER" id="PTHR11851">
    <property type="entry name" value="METALLOPROTEASE"/>
    <property type="match status" value="1"/>
</dbReference>
<feature type="domain" description="Peptidase M16 N-terminal" evidence="2">
    <location>
        <begin position="476"/>
        <end position="618"/>
    </location>
</feature>
<dbReference type="RefSeq" id="WP_081663535.1">
    <property type="nucleotide sequence ID" value="NZ_BSOM01000011.1"/>
</dbReference>
<feature type="domain" description="Peptidase M16 C-terminal" evidence="3">
    <location>
        <begin position="175"/>
        <end position="357"/>
    </location>
</feature>
<feature type="domain" description="Peptidase M16 N-terminal" evidence="2">
    <location>
        <begin position="20"/>
        <end position="147"/>
    </location>
</feature>
<organism evidence="4 5">
    <name type="scientific">Pseudomonas plecoglossicida</name>
    <dbReference type="NCBI Taxonomy" id="70775"/>
    <lineage>
        <taxon>Bacteria</taxon>
        <taxon>Pseudomonadati</taxon>
        <taxon>Pseudomonadota</taxon>
        <taxon>Gammaproteobacteria</taxon>
        <taxon>Pseudomonadales</taxon>
        <taxon>Pseudomonadaceae</taxon>
        <taxon>Pseudomonas</taxon>
    </lineage>
</organism>
<dbReference type="Pfam" id="PF00675">
    <property type="entry name" value="Peptidase_M16"/>
    <property type="match status" value="2"/>
</dbReference>
<dbReference type="EMBL" id="CP031146">
    <property type="protein sequence ID" value="AXM97054.1"/>
    <property type="molecule type" value="Genomic_DNA"/>
</dbReference>
<dbReference type="PANTHER" id="PTHR11851:SF49">
    <property type="entry name" value="MITOCHONDRIAL-PROCESSING PEPTIDASE SUBUNIT ALPHA"/>
    <property type="match status" value="1"/>
</dbReference>
<proteinExistence type="inferred from homology"/>
<evidence type="ECO:0000259" key="2">
    <source>
        <dbReference type="Pfam" id="PF00675"/>
    </source>
</evidence>
<dbReference type="AlphaFoldDB" id="A0AAD0QZC1"/>
<dbReference type="Pfam" id="PF05193">
    <property type="entry name" value="Peptidase_M16_C"/>
    <property type="match status" value="2"/>
</dbReference>
<evidence type="ECO:0000313" key="4">
    <source>
        <dbReference type="EMBL" id="AXM97054.1"/>
    </source>
</evidence>